<keyword evidence="2" id="KW-1185">Reference proteome</keyword>
<dbReference type="Proteomes" id="UP000676325">
    <property type="component" value="Unassembled WGS sequence"/>
</dbReference>
<dbReference type="AlphaFoldDB" id="A0A941E8K3"/>
<gene>
    <name evidence="1" type="ORF">KDK95_18395</name>
</gene>
<protein>
    <submittedName>
        <fullName evidence="1">Uncharacterized protein</fullName>
    </submittedName>
</protein>
<accession>A0A941E8K3</accession>
<evidence type="ECO:0000313" key="1">
    <source>
        <dbReference type="EMBL" id="MBR7828290.1"/>
    </source>
</evidence>
<reference evidence="1" key="1">
    <citation type="submission" date="2021-04" db="EMBL/GenBank/DDBJ databases">
        <title>Genome based classification of Actinospica acidithermotolerans sp. nov., an actinobacterium isolated from an Indonesian hot spring.</title>
        <authorList>
            <person name="Kusuma A.B."/>
            <person name="Putra K.E."/>
            <person name="Nafisah S."/>
            <person name="Loh J."/>
            <person name="Nouioui I."/>
            <person name="Goodfellow M."/>
        </authorList>
    </citation>
    <scope>NUCLEOTIDE SEQUENCE</scope>
    <source>
        <strain evidence="1">MGRD01-02</strain>
    </source>
</reference>
<sequence length="179" mass="19819">MLLAFGIAANVKHEIGRGEGGLDIRRGTKHFAAGAKVWVLPPRWGDGGEQVGVVGRHRGSPGPYILLVMPRRHLENFRTQGVYSPALFAAMTRPMKRGGSPGTSFALWEDKEAAAQVAAMWNQPTMEAHFDEPRGWGYVPDPPPMELERDRVVFYLAHFNANRAWYSSRLPPREAGDAA</sequence>
<dbReference type="RefSeq" id="WP_212519428.1">
    <property type="nucleotide sequence ID" value="NZ_JAGSOH010000053.1"/>
</dbReference>
<name>A0A941E8K3_9ACTN</name>
<organism evidence="1 2">
    <name type="scientific">Actinospica acidithermotolerans</name>
    <dbReference type="NCBI Taxonomy" id="2828514"/>
    <lineage>
        <taxon>Bacteria</taxon>
        <taxon>Bacillati</taxon>
        <taxon>Actinomycetota</taxon>
        <taxon>Actinomycetes</taxon>
        <taxon>Catenulisporales</taxon>
        <taxon>Actinospicaceae</taxon>
        <taxon>Actinospica</taxon>
    </lineage>
</organism>
<comment type="caution">
    <text evidence="1">The sequence shown here is derived from an EMBL/GenBank/DDBJ whole genome shotgun (WGS) entry which is preliminary data.</text>
</comment>
<evidence type="ECO:0000313" key="2">
    <source>
        <dbReference type="Proteomes" id="UP000676325"/>
    </source>
</evidence>
<dbReference type="EMBL" id="JAGSOH010000053">
    <property type="protein sequence ID" value="MBR7828290.1"/>
    <property type="molecule type" value="Genomic_DNA"/>
</dbReference>
<proteinExistence type="predicted"/>